<organism evidence="2 3">
    <name type="scientific">Sulfurimonas aquatica</name>
    <dbReference type="NCBI Taxonomy" id="2672570"/>
    <lineage>
        <taxon>Bacteria</taxon>
        <taxon>Pseudomonadati</taxon>
        <taxon>Campylobacterota</taxon>
        <taxon>Epsilonproteobacteria</taxon>
        <taxon>Campylobacterales</taxon>
        <taxon>Sulfurimonadaceae</taxon>
        <taxon>Sulfurimonas</taxon>
    </lineage>
</organism>
<dbReference type="Proteomes" id="UP000671852">
    <property type="component" value="Chromosome"/>
</dbReference>
<dbReference type="Gene3D" id="1.20.120.20">
    <property type="entry name" value="Apolipoprotein"/>
    <property type="match status" value="1"/>
</dbReference>
<keyword evidence="3" id="KW-1185">Reference proteome</keyword>
<gene>
    <name evidence="2" type="ORF">GJV85_04400</name>
</gene>
<dbReference type="AlphaFoldDB" id="A0A975GCC7"/>
<dbReference type="RefSeq" id="WP_207562656.1">
    <property type="nucleotide sequence ID" value="NZ_CP046072.1"/>
</dbReference>
<name>A0A975GCC7_9BACT</name>
<reference evidence="2" key="2">
    <citation type="submission" date="2021-04" db="EMBL/GenBank/DDBJ databases">
        <title>Isolation and characterization of a novel species of the genus Sulfurimonas.</title>
        <authorList>
            <person name="Fukui M."/>
        </authorList>
    </citation>
    <scope>NUCLEOTIDE SEQUENCE</scope>
    <source>
        <strain evidence="2">H1576</strain>
    </source>
</reference>
<protein>
    <submittedName>
        <fullName evidence="2">Uncharacterized protein</fullName>
    </submittedName>
</protein>
<evidence type="ECO:0000256" key="1">
    <source>
        <dbReference type="SAM" id="Coils"/>
    </source>
</evidence>
<dbReference type="EMBL" id="CP046072">
    <property type="protein sequence ID" value="QSZ41377.1"/>
    <property type="molecule type" value="Genomic_DNA"/>
</dbReference>
<evidence type="ECO:0000313" key="2">
    <source>
        <dbReference type="EMBL" id="QSZ41377.1"/>
    </source>
</evidence>
<keyword evidence="1" id="KW-0175">Coiled coil</keyword>
<proteinExistence type="predicted"/>
<sequence>MSKEANTKPDNDISQLGNVDQIREILFGSQSRELKEKFDKIEESIKLMHDEMRKKLEQNQLDFNSKIDAEIDGISRKIKNMLSKQHDEFSDVRESALKQEKRLQTSLENLEEELNAKREQVQKQQNENNSTLRNQMDTLKDELIEVLNSKVSELGEVKLSRDDAAEIMMEAAMAMKGTQINQQLSMAQIDTK</sequence>
<feature type="coiled-coil region" evidence="1">
    <location>
        <begin position="93"/>
        <end position="149"/>
    </location>
</feature>
<dbReference type="KEGG" id="saqt:GJV85_04400"/>
<reference evidence="2" key="1">
    <citation type="submission" date="2019-11" db="EMBL/GenBank/DDBJ databases">
        <authorList>
            <person name="Kojima H."/>
        </authorList>
    </citation>
    <scope>NUCLEOTIDE SEQUENCE</scope>
    <source>
        <strain evidence="2">H1576</strain>
    </source>
</reference>
<evidence type="ECO:0000313" key="3">
    <source>
        <dbReference type="Proteomes" id="UP000671852"/>
    </source>
</evidence>
<accession>A0A975GCC7</accession>